<dbReference type="Pfam" id="PF01035">
    <property type="entry name" value="DNA_binding_1"/>
    <property type="match status" value="1"/>
</dbReference>
<sequence length="106" mass="11966">MKNAEASEEKARLYLALKAIPHGRLCSYGRLAELAGFPGRARWVGRTLSQLPKDTSLPWFRVVNSAGKISFPKDSPGYQRQLEKLIEEGSAEESGRLFWSLCKWPE</sequence>
<gene>
    <name evidence="3" type="ORF">IB286_06660</name>
</gene>
<evidence type="ECO:0000313" key="3">
    <source>
        <dbReference type="EMBL" id="MBD2858689.1"/>
    </source>
</evidence>
<keyword evidence="1" id="KW-0227">DNA damage</keyword>
<evidence type="ECO:0000313" key="4">
    <source>
        <dbReference type="Proteomes" id="UP000610558"/>
    </source>
</evidence>
<dbReference type="InterPro" id="IPR036217">
    <property type="entry name" value="MethylDNA_cys_MeTrfase_DNAb"/>
</dbReference>
<organism evidence="3 4">
    <name type="scientific">Spongiibacter pelagi</name>
    <dbReference type="NCBI Taxonomy" id="2760804"/>
    <lineage>
        <taxon>Bacteria</taxon>
        <taxon>Pseudomonadati</taxon>
        <taxon>Pseudomonadota</taxon>
        <taxon>Gammaproteobacteria</taxon>
        <taxon>Cellvibrionales</taxon>
        <taxon>Spongiibacteraceae</taxon>
        <taxon>Spongiibacter</taxon>
    </lineage>
</organism>
<evidence type="ECO:0000256" key="1">
    <source>
        <dbReference type="ARBA" id="ARBA00022763"/>
    </source>
</evidence>
<evidence type="ECO:0000259" key="2">
    <source>
        <dbReference type="Pfam" id="PF01035"/>
    </source>
</evidence>
<reference evidence="3" key="1">
    <citation type="submission" date="2020-09" db="EMBL/GenBank/DDBJ databases">
        <authorList>
            <person name="Yoon J.-W."/>
        </authorList>
    </citation>
    <scope>NUCLEOTIDE SEQUENCE</scope>
    <source>
        <strain evidence="3">KMU-158</strain>
    </source>
</reference>
<dbReference type="InterPro" id="IPR052520">
    <property type="entry name" value="ATL_DNA_repair"/>
</dbReference>
<dbReference type="PANTHER" id="PTHR42942:SF1">
    <property type="entry name" value="ALKYLTRANSFERASE-LIKE PROTEIN 1"/>
    <property type="match status" value="1"/>
</dbReference>
<dbReference type="EMBL" id="JACXLD010000003">
    <property type="protein sequence ID" value="MBD2858689.1"/>
    <property type="molecule type" value="Genomic_DNA"/>
</dbReference>
<proteinExistence type="predicted"/>
<dbReference type="Gene3D" id="1.10.10.10">
    <property type="entry name" value="Winged helix-like DNA-binding domain superfamily/Winged helix DNA-binding domain"/>
    <property type="match status" value="1"/>
</dbReference>
<dbReference type="InterPro" id="IPR036388">
    <property type="entry name" value="WH-like_DNA-bd_sf"/>
</dbReference>
<dbReference type="AlphaFoldDB" id="A0A927BZX4"/>
<dbReference type="GO" id="GO:0006281">
    <property type="term" value="P:DNA repair"/>
    <property type="evidence" value="ECO:0007669"/>
    <property type="project" value="InterPro"/>
</dbReference>
<feature type="domain" description="Methylated-DNA-[protein]-cysteine S-methyltransferase DNA binding" evidence="2">
    <location>
        <begin position="11"/>
        <end position="89"/>
    </location>
</feature>
<dbReference type="InterPro" id="IPR014048">
    <property type="entry name" value="MethylDNA_cys_MeTrfase_DNA-bd"/>
</dbReference>
<accession>A0A927BZX4</accession>
<comment type="caution">
    <text evidence="3">The sequence shown here is derived from an EMBL/GenBank/DDBJ whole genome shotgun (WGS) entry which is preliminary data.</text>
</comment>
<dbReference type="Proteomes" id="UP000610558">
    <property type="component" value="Unassembled WGS sequence"/>
</dbReference>
<dbReference type="PANTHER" id="PTHR42942">
    <property type="entry name" value="6-O-METHYLGUANINE DNA METHYLTRANSFERASE"/>
    <property type="match status" value="1"/>
</dbReference>
<keyword evidence="4" id="KW-1185">Reference proteome</keyword>
<name>A0A927BZX4_9GAMM</name>
<dbReference type="CDD" id="cd06445">
    <property type="entry name" value="ATase"/>
    <property type="match status" value="1"/>
</dbReference>
<dbReference type="GO" id="GO:0003824">
    <property type="term" value="F:catalytic activity"/>
    <property type="evidence" value="ECO:0007669"/>
    <property type="project" value="InterPro"/>
</dbReference>
<dbReference type="SUPFAM" id="SSF46767">
    <property type="entry name" value="Methylated DNA-protein cysteine methyltransferase, C-terminal domain"/>
    <property type="match status" value="1"/>
</dbReference>
<protein>
    <submittedName>
        <fullName evidence="3">MGMT family protein</fullName>
    </submittedName>
</protein>